<dbReference type="RefSeq" id="WP_009654212.1">
    <property type="nucleotide sequence ID" value="NZ_CABGWT010000016.1"/>
</dbReference>
<organism evidence="1 2">
    <name type="scientific">Klebsiella grimontii</name>
    <dbReference type="NCBI Taxonomy" id="2058152"/>
    <lineage>
        <taxon>Bacteria</taxon>
        <taxon>Pseudomonadati</taxon>
        <taxon>Pseudomonadota</taxon>
        <taxon>Gammaproteobacteria</taxon>
        <taxon>Enterobacterales</taxon>
        <taxon>Enterobacteriaceae</taxon>
        <taxon>Klebsiella/Raoultella group</taxon>
        <taxon>Klebsiella</taxon>
    </lineage>
</organism>
<dbReference type="Proteomes" id="UP000220639">
    <property type="component" value="Unassembled WGS sequence"/>
</dbReference>
<evidence type="ECO:0000313" key="2">
    <source>
        <dbReference type="Proteomes" id="UP000220639"/>
    </source>
</evidence>
<gene>
    <name evidence="1" type="ORF">KOSB73_350047</name>
</gene>
<accession>A0A285B8W8</accession>
<proteinExistence type="predicted"/>
<evidence type="ECO:0000313" key="1">
    <source>
        <dbReference type="EMBL" id="SNU37350.1"/>
    </source>
</evidence>
<dbReference type="EMBL" id="FZTC01000029">
    <property type="protein sequence ID" value="SNU37350.1"/>
    <property type="molecule type" value="Genomic_DNA"/>
</dbReference>
<sequence length="176" mass="19665">MIPTIEPFLYGRNISDISEKHFAPWFCPNDEYPVLVLASTITVPDSPSQDWFLGEEQCGGYSCNQFQAAVLPLKILPEKIVVLEQVAGEVFCPKSLDYFNFDSDEVRQCIRRDYQSFVMSAGLTCSDDNALLLTQPLYPLDASESNLRALTSDQINLDRLNVSNGLVLFVVGVNCD</sequence>
<dbReference type="AlphaFoldDB" id="A0A285B8W8"/>
<protein>
    <submittedName>
        <fullName evidence="1">Uncharacterized protein</fullName>
    </submittedName>
</protein>
<name>A0A285B8W8_9ENTR</name>
<reference evidence="2" key="1">
    <citation type="submission" date="2017-08" db="EMBL/GenBank/DDBJ databases">
        <authorList>
            <person name="Brisse S."/>
        </authorList>
    </citation>
    <scope>NUCLEOTIDE SEQUENCE [LARGE SCALE GENOMIC DNA]</scope>
    <source>
        <strain evidence="2">06D021</strain>
    </source>
</reference>